<evidence type="ECO:0000256" key="1">
    <source>
        <dbReference type="SAM" id="MobiDB-lite"/>
    </source>
</evidence>
<feature type="compositionally biased region" description="Basic and acidic residues" evidence="1">
    <location>
        <begin position="147"/>
        <end position="156"/>
    </location>
</feature>
<dbReference type="eggNOG" id="ENOG502QV49">
    <property type="taxonomic scope" value="Eukaryota"/>
</dbReference>
<feature type="compositionally biased region" description="Low complexity" evidence="1">
    <location>
        <begin position="159"/>
        <end position="178"/>
    </location>
</feature>
<accession>W9RWS4</accession>
<sequence length="348" mass="38755">MEVVIPPPLRDFDFTTSSAMTTPYSTAPPTPKRFGDYFFSAPTSPSRMSDFYRAFEEEFSTDIYRTRSPPAVPYEWEFHPGSPKVMKINDDGDGDDDVDDFAFEFSKDLERASLSADELFDGGKIKPLKPPPSVRSPRSPSKSKKKTERERGRERISTSAAAGLSGSNSGRRAARSLSPLRVSQYPWEDQDNQDQQQQPPQQKVANNNNNNTKQQNSATISKHSSSSSSKGSSSSSSRKWRLRDFLLFRSASEGRATDKDPLRKYYALYGKKHYEDVAMKSGSFRSAESTTGARRKGAPAVSAHERHYTANKAASEDLKKKTFLPYKRGILALHSLANGFGSLTRSSS</sequence>
<dbReference type="PANTHER" id="PTHR33095:SF14">
    <property type="entry name" value="AR781"/>
    <property type="match status" value="1"/>
</dbReference>
<dbReference type="KEGG" id="mnt:21408763"/>
<reference evidence="3" key="1">
    <citation type="submission" date="2013-01" db="EMBL/GenBank/DDBJ databases">
        <title>Draft Genome Sequence of a Mulberry Tree, Morus notabilis C.K. Schneid.</title>
        <authorList>
            <person name="He N."/>
            <person name="Zhao S."/>
        </authorList>
    </citation>
    <scope>NUCLEOTIDE SEQUENCE</scope>
</reference>
<feature type="region of interest" description="Disordered" evidence="1">
    <location>
        <begin position="284"/>
        <end position="306"/>
    </location>
</feature>
<dbReference type="STRING" id="981085.W9RWS4"/>
<dbReference type="Proteomes" id="UP000030645">
    <property type="component" value="Unassembled WGS sequence"/>
</dbReference>
<dbReference type="InterPro" id="IPR012442">
    <property type="entry name" value="DUF1645_plant"/>
</dbReference>
<dbReference type="AlphaFoldDB" id="W9RWS4"/>
<evidence type="ECO:0000313" key="3">
    <source>
        <dbReference type="Proteomes" id="UP000030645"/>
    </source>
</evidence>
<dbReference type="PANTHER" id="PTHR33095">
    <property type="entry name" value="OS07G0619500 PROTEIN"/>
    <property type="match status" value="1"/>
</dbReference>
<gene>
    <name evidence="2" type="ORF">L484_026094</name>
</gene>
<dbReference type="OrthoDB" id="667051at2759"/>
<proteinExistence type="predicted"/>
<dbReference type="Pfam" id="PF07816">
    <property type="entry name" value="DUF1645"/>
    <property type="match status" value="1"/>
</dbReference>
<organism evidence="2 3">
    <name type="scientific">Morus notabilis</name>
    <dbReference type="NCBI Taxonomy" id="981085"/>
    <lineage>
        <taxon>Eukaryota</taxon>
        <taxon>Viridiplantae</taxon>
        <taxon>Streptophyta</taxon>
        <taxon>Embryophyta</taxon>
        <taxon>Tracheophyta</taxon>
        <taxon>Spermatophyta</taxon>
        <taxon>Magnoliopsida</taxon>
        <taxon>eudicotyledons</taxon>
        <taxon>Gunneridae</taxon>
        <taxon>Pentapetalae</taxon>
        <taxon>rosids</taxon>
        <taxon>fabids</taxon>
        <taxon>Rosales</taxon>
        <taxon>Moraceae</taxon>
        <taxon>Moreae</taxon>
        <taxon>Morus</taxon>
    </lineage>
</organism>
<name>W9RWS4_9ROSA</name>
<protein>
    <submittedName>
        <fullName evidence="2">Uncharacterized protein</fullName>
    </submittedName>
</protein>
<evidence type="ECO:0000313" key="2">
    <source>
        <dbReference type="EMBL" id="EXB75618.1"/>
    </source>
</evidence>
<feature type="region of interest" description="Disordered" evidence="1">
    <location>
        <begin position="120"/>
        <end position="236"/>
    </location>
</feature>
<keyword evidence="3" id="KW-1185">Reference proteome</keyword>
<dbReference type="EMBL" id="KE344683">
    <property type="protein sequence ID" value="EXB75618.1"/>
    <property type="molecule type" value="Genomic_DNA"/>
</dbReference>
<feature type="compositionally biased region" description="Low complexity" evidence="1">
    <location>
        <begin position="193"/>
        <end position="236"/>
    </location>
</feature>